<dbReference type="GO" id="GO:0032259">
    <property type="term" value="P:methylation"/>
    <property type="evidence" value="ECO:0007669"/>
    <property type="project" value="UniProtKB-KW"/>
</dbReference>
<proteinExistence type="predicted"/>
<reference evidence="2 3" key="1">
    <citation type="submission" date="2016-10" db="EMBL/GenBank/DDBJ databases">
        <title>Pseudoalteromonas amylolytica sp. nov., isolated from the surface seawater.</title>
        <authorList>
            <person name="Wu Y.-H."/>
            <person name="Cheng H."/>
            <person name="Jin X.-B."/>
            <person name="Wang C.-S."/>
            <person name="Xu X.-W."/>
        </authorList>
    </citation>
    <scope>NUCLEOTIDE SEQUENCE [LARGE SCALE GENOMIC DNA]</scope>
    <source>
        <strain evidence="2 3">JCM 12483</strain>
    </source>
</reference>
<dbReference type="Gene3D" id="3.40.50.150">
    <property type="entry name" value="Vaccinia Virus protein VP39"/>
    <property type="match status" value="1"/>
</dbReference>
<keyword evidence="2" id="KW-0489">Methyltransferase</keyword>
<dbReference type="Proteomes" id="UP000180253">
    <property type="component" value="Unassembled WGS sequence"/>
</dbReference>
<dbReference type="SUPFAM" id="SSF53335">
    <property type="entry name" value="S-adenosyl-L-methionine-dependent methyltransferases"/>
    <property type="match status" value="1"/>
</dbReference>
<dbReference type="STRING" id="327939.BIW53_08180"/>
<dbReference type="InterPro" id="IPR006342">
    <property type="entry name" value="FkbM_mtfrase"/>
</dbReference>
<feature type="domain" description="Methyltransferase FkbM" evidence="1">
    <location>
        <begin position="181"/>
        <end position="326"/>
    </location>
</feature>
<gene>
    <name evidence="2" type="ORF">BIW53_08180</name>
</gene>
<accession>A0A1S1N9K3</accession>
<dbReference type="NCBIfam" id="TIGR01444">
    <property type="entry name" value="fkbM_fam"/>
    <property type="match status" value="1"/>
</dbReference>
<comment type="caution">
    <text evidence="2">The sequence shown here is derived from an EMBL/GenBank/DDBJ whole genome shotgun (WGS) entry which is preliminary data.</text>
</comment>
<sequence>MELKNNAFYIYGGSHFGKALVEYFSEINILPAAVLDRAPKFEHYLGVPVLPFEQGNFDHKLPVLVSILGFDGVEQAIEKAGFEQIIPTLEVFKLFPQALKILNQCGVLWMQPPLDKQVDERSCDALQSLWSDSSSLNLFNKIINYRKSPSQSSYPLPEGYEMYFPTDIPSLYAYERLRVLDVGIFDGDTFAGFYERYGTCIEKYSGVEVSTKNIAKLQTRLKNMGLSESFIEVERLAVGLPEGSALKVIENDSASTVELIDSNAIASCDSAVVVQAGDLGRLLVKTQCNILKMDIEGADYDALIQAKTYISNHTPTLALSLYHRPQDLWAIPLLIESFAPNKYNYYLRQEGHWLLETQLYAVPKAMVV</sequence>
<evidence type="ECO:0000259" key="1">
    <source>
        <dbReference type="Pfam" id="PF05050"/>
    </source>
</evidence>
<dbReference type="OrthoDB" id="5329963at2"/>
<protein>
    <submittedName>
        <fullName evidence="2">FkbM family methyltransferase</fullName>
    </submittedName>
</protein>
<organism evidence="2 3">
    <name type="scientific">Pseudoalteromonas byunsanensis</name>
    <dbReference type="NCBI Taxonomy" id="327939"/>
    <lineage>
        <taxon>Bacteria</taxon>
        <taxon>Pseudomonadati</taxon>
        <taxon>Pseudomonadota</taxon>
        <taxon>Gammaproteobacteria</taxon>
        <taxon>Alteromonadales</taxon>
        <taxon>Pseudoalteromonadaceae</taxon>
        <taxon>Pseudoalteromonas</taxon>
    </lineage>
</organism>
<evidence type="ECO:0000313" key="3">
    <source>
        <dbReference type="Proteomes" id="UP000180253"/>
    </source>
</evidence>
<keyword evidence="3" id="KW-1185">Reference proteome</keyword>
<evidence type="ECO:0000313" key="2">
    <source>
        <dbReference type="EMBL" id="OHU96043.1"/>
    </source>
</evidence>
<dbReference type="GO" id="GO:0008168">
    <property type="term" value="F:methyltransferase activity"/>
    <property type="evidence" value="ECO:0007669"/>
    <property type="project" value="UniProtKB-KW"/>
</dbReference>
<dbReference type="InterPro" id="IPR029063">
    <property type="entry name" value="SAM-dependent_MTases_sf"/>
</dbReference>
<dbReference type="AlphaFoldDB" id="A0A1S1N9K3"/>
<keyword evidence="2" id="KW-0808">Transferase</keyword>
<dbReference type="EMBL" id="MNAN01000028">
    <property type="protein sequence ID" value="OHU96043.1"/>
    <property type="molecule type" value="Genomic_DNA"/>
</dbReference>
<dbReference type="Pfam" id="PF05050">
    <property type="entry name" value="Methyltransf_21"/>
    <property type="match status" value="1"/>
</dbReference>
<name>A0A1S1N9K3_9GAMM</name>